<sequence>MNEENWDSLVGRTRATLHCRRSPAHCAAGRGCPPLFAAAPRASERAGPERGEASLITLSGRSGTAIEWARAISARRAGRRSS</sequence>
<reference evidence="1" key="1">
    <citation type="submission" date="2022-03" db="EMBL/GenBank/DDBJ databases">
        <authorList>
            <person name="Lindestad O."/>
        </authorList>
    </citation>
    <scope>NUCLEOTIDE SEQUENCE</scope>
</reference>
<accession>A0A8S4R8C2</accession>
<dbReference type="Proteomes" id="UP000838756">
    <property type="component" value="Unassembled WGS sequence"/>
</dbReference>
<organism evidence="1 2">
    <name type="scientific">Pararge aegeria aegeria</name>
    <dbReference type="NCBI Taxonomy" id="348720"/>
    <lineage>
        <taxon>Eukaryota</taxon>
        <taxon>Metazoa</taxon>
        <taxon>Ecdysozoa</taxon>
        <taxon>Arthropoda</taxon>
        <taxon>Hexapoda</taxon>
        <taxon>Insecta</taxon>
        <taxon>Pterygota</taxon>
        <taxon>Neoptera</taxon>
        <taxon>Endopterygota</taxon>
        <taxon>Lepidoptera</taxon>
        <taxon>Glossata</taxon>
        <taxon>Ditrysia</taxon>
        <taxon>Papilionoidea</taxon>
        <taxon>Nymphalidae</taxon>
        <taxon>Satyrinae</taxon>
        <taxon>Satyrini</taxon>
        <taxon>Parargina</taxon>
        <taxon>Pararge</taxon>
    </lineage>
</organism>
<evidence type="ECO:0000313" key="1">
    <source>
        <dbReference type="EMBL" id="CAH2230806.1"/>
    </source>
</evidence>
<gene>
    <name evidence="1" type="primary">jg15273</name>
    <name evidence="1" type="ORF">PAEG_LOCUS9914</name>
</gene>
<dbReference type="AlphaFoldDB" id="A0A8S4R8C2"/>
<dbReference type="EMBL" id="CAKXAJ010024828">
    <property type="protein sequence ID" value="CAH2230806.1"/>
    <property type="molecule type" value="Genomic_DNA"/>
</dbReference>
<evidence type="ECO:0000313" key="2">
    <source>
        <dbReference type="Proteomes" id="UP000838756"/>
    </source>
</evidence>
<keyword evidence="2" id="KW-1185">Reference proteome</keyword>
<comment type="caution">
    <text evidence="1">The sequence shown here is derived from an EMBL/GenBank/DDBJ whole genome shotgun (WGS) entry which is preliminary data.</text>
</comment>
<name>A0A8S4R8C2_9NEOP</name>
<protein>
    <submittedName>
        <fullName evidence="1">Jg15273 protein</fullName>
    </submittedName>
</protein>
<proteinExistence type="predicted"/>